<evidence type="ECO:0000313" key="1">
    <source>
        <dbReference type="EMBL" id="GJE29094.1"/>
    </source>
</evidence>
<reference evidence="1" key="1">
    <citation type="journal article" date="2021" name="Front. Microbiol.">
        <title>Comprehensive Comparative Genomics and Phenotyping of Methylobacterium Species.</title>
        <authorList>
            <person name="Alessa O."/>
            <person name="Ogura Y."/>
            <person name="Fujitani Y."/>
            <person name="Takami H."/>
            <person name="Hayashi T."/>
            <person name="Sahin N."/>
            <person name="Tani A."/>
        </authorList>
    </citation>
    <scope>NUCLEOTIDE SEQUENCE</scope>
    <source>
        <strain evidence="1">NBRC 15689</strain>
    </source>
</reference>
<gene>
    <name evidence="1" type="primary">mshB</name>
    <name evidence="1" type="ORF">LKMONMHP_3969</name>
</gene>
<evidence type="ECO:0000313" key="2">
    <source>
        <dbReference type="Proteomes" id="UP001055156"/>
    </source>
</evidence>
<dbReference type="Proteomes" id="UP001055156">
    <property type="component" value="Unassembled WGS sequence"/>
</dbReference>
<dbReference type="Pfam" id="PF02585">
    <property type="entry name" value="PIG-L"/>
    <property type="match status" value="1"/>
</dbReference>
<sequence>MRADAFLAAAETLPFADLRTLAGGGGLVVIAPHPDDESLGCGGLIAQARARGMPVRLVVVSDGAGSHPNSPSYPPERLRALREAETLAAGRALGLDADSIHFLGLPDRFVPASGPAAESAAEAIAALARACGASALFVTWAHDPHGDHQAAAALAGLARRRLGDVRLFAYPIWGWTLPGETEVGAAPRGVRLDIAGELAAKGAAIAAHRSQTTDLIDDDPDGFRLEPTMLARFARPFEIFLEMRP</sequence>
<protein>
    <submittedName>
        <fullName evidence="1">1D-myo-inositol 2-acetamido-2-deoxy-alpha-D-glucopyranoside deacetylase</fullName>
    </submittedName>
</protein>
<accession>A0ABQ4TFK7</accession>
<name>A0ABQ4TFK7_METOR</name>
<dbReference type="PANTHER" id="PTHR12993:SF29">
    <property type="entry name" value="BLR3841 PROTEIN"/>
    <property type="match status" value="1"/>
</dbReference>
<comment type="caution">
    <text evidence="1">The sequence shown here is derived from an EMBL/GenBank/DDBJ whole genome shotgun (WGS) entry which is preliminary data.</text>
</comment>
<dbReference type="Gene3D" id="3.40.50.10320">
    <property type="entry name" value="LmbE-like"/>
    <property type="match status" value="1"/>
</dbReference>
<dbReference type="PANTHER" id="PTHR12993">
    <property type="entry name" value="N-ACETYLGLUCOSAMINYL-PHOSPHATIDYLINOSITOL DE-N-ACETYLASE-RELATED"/>
    <property type="match status" value="1"/>
</dbReference>
<dbReference type="InterPro" id="IPR024078">
    <property type="entry name" value="LmbE-like_dom_sf"/>
</dbReference>
<keyword evidence="2" id="KW-1185">Reference proteome</keyword>
<organism evidence="1 2">
    <name type="scientific">Methylobacterium organophilum</name>
    <dbReference type="NCBI Taxonomy" id="410"/>
    <lineage>
        <taxon>Bacteria</taxon>
        <taxon>Pseudomonadati</taxon>
        <taxon>Pseudomonadota</taxon>
        <taxon>Alphaproteobacteria</taxon>
        <taxon>Hyphomicrobiales</taxon>
        <taxon>Methylobacteriaceae</taxon>
        <taxon>Methylobacterium</taxon>
    </lineage>
</organism>
<dbReference type="SUPFAM" id="SSF102588">
    <property type="entry name" value="LmbE-like"/>
    <property type="match status" value="1"/>
</dbReference>
<dbReference type="EMBL" id="BPQV01000013">
    <property type="protein sequence ID" value="GJE29094.1"/>
    <property type="molecule type" value="Genomic_DNA"/>
</dbReference>
<proteinExistence type="predicted"/>
<dbReference type="RefSeq" id="WP_238313271.1">
    <property type="nucleotide sequence ID" value="NZ_BPQV01000013.1"/>
</dbReference>
<dbReference type="InterPro" id="IPR003737">
    <property type="entry name" value="GlcNAc_PI_deacetylase-related"/>
</dbReference>
<reference evidence="1" key="2">
    <citation type="submission" date="2021-08" db="EMBL/GenBank/DDBJ databases">
        <authorList>
            <person name="Tani A."/>
            <person name="Ola A."/>
            <person name="Ogura Y."/>
            <person name="Katsura K."/>
            <person name="Hayashi T."/>
        </authorList>
    </citation>
    <scope>NUCLEOTIDE SEQUENCE</scope>
    <source>
        <strain evidence="1">NBRC 15689</strain>
    </source>
</reference>